<dbReference type="STRING" id="1082933.A6B35_07255"/>
<organism evidence="1 2">
    <name type="scientific">Mesorhizobium amorphae CCNWGS0123</name>
    <dbReference type="NCBI Taxonomy" id="1082933"/>
    <lineage>
        <taxon>Bacteria</taxon>
        <taxon>Pseudomonadati</taxon>
        <taxon>Pseudomonadota</taxon>
        <taxon>Alphaproteobacteria</taxon>
        <taxon>Hyphomicrobiales</taxon>
        <taxon>Phyllobacteriaceae</taxon>
        <taxon>Mesorhizobium</taxon>
    </lineage>
</organism>
<dbReference type="Proteomes" id="UP000002949">
    <property type="component" value="Unassembled WGS sequence"/>
</dbReference>
<gene>
    <name evidence="1" type="ORF">MEA186_16837</name>
</gene>
<protein>
    <submittedName>
        <fullName evidence="1">Uncharacterized protein</fullName>
    </submittedName>
</protein>
<reference evidence="1 2" key="1">
    <citation type="journal article" date="2012" name="J. Bacteriol.">
        <title>Draft Genome Sequence of Plant Growth-Promoting Rhizobium Mesorhizobium amorphae, Isolated from Zinc-Lead Mine Tailings.</title>
        <authorList>
            <person name="Hao X."/>
            <person name="Lin Y."/>
            <person name="Johnstone L."/>
            <person name="Baltrus D.A."/>
            <person name="Miller S.J."/>
            <person name="Wei G."/>
            <person name="Rensing C."/>
        </authorList>
    </citation>
    <scope>NUCLEOTIDE SEQUENCE [LARGE SCALE GENOMIC DNA]</scope>
    <source>
        <strain evidence="1 2">CCNWGS0123</strain>
    </source>
</reference>
<evidence type="ECO:0000313" key="2">
    <source>
        <dbReference type="Proteomes" id="UP000002949"/>
    </source>
</evidence>
<dbReference type="KEGG" id="mamo:A6B35_07255"/>
<accession>G6YBP1</accession>
<proteinExistence type="predicted"/>
<name>G6YBP1_9HYPH</name>
<dbReference type="RefSeq" id="WP_006202893.1">
    <property type="nucleotide sequence ID" value="NZ_AGSN01000119.1"/>
</dbReference>
<dbReference type="EMBL" id="AGSN01000119">
    <property type="protein sequence ID" value="EHH10882.1"/>
    <property type="molecule type" value="Genomic_DNA"/>
</dbReference>
<keyword evidence="2" id="KW-1185">Reference proteome</keyword>
<dbReference type="AlphaFoldDB" id="G6YBP1"/>
<evidence type="ECO:0000313" key="1">
    <source>
        <dbReference type="EMBL" id="EHH10882.1"/>
    </source>
</evidence>
<sequence>MAAILTIPGIGIFQPTFDRINICTDVPKARLRQLLPIRQLERCSHIFKIEKLRGKQGCRLVFTCLPDRKVLELLKEHEPVLGPYRVTAVEGAFDIQARSKNAAIHAWNRLACHLGKINHERGYISLVDTFGKAKRLSKADLKKVGLFDWPTIYFEERGAAHNLKLYIRRKKLAQKQFGSIIVRLEWTSTRSRAVKAHFAGDQLSDLISANLVTYFRKFAVFQQIDYRRLGWLLSPRTIMRPRTRNPAFSSARVITTGVATLFQDETYRAMRVAHLVIKVLEERAWSKDKRSSRVPEDIWRSSPAQIKGRFRAHIKKQQGSPKRNGVRRLRRRNLLTMRKLEDCFGPPRRHRVRL</sequence>